<gene>
    <name evidence="3" type="ORF">ACRB68_09270</name>
</gene>
<keyword evidence="4" id="KW-1185">Reference proteome</keyword>
<feature type="transmembrane region" description="Helical" evidence="2">
    <location>
        <begin position="527"/>
        <end position="549"/>
    </location>
</feature>
<evidence type="ECO:0000313" key="4">
    <source>
        <dbReference type="Proteomes" id="UP000487268"/>
    </source>
</evidence>
<feature type="transmembrane region" description="Helical" evidence="2">
    <location>
        <begin position="183"/>
        <end position="202"/>
    </location>
</feature>
<dbReference type="OrthoDB" id="3784811at2"/>
<dbReference type="EMBL" id="WEGH01000001">
    <property type="protein sequence ID" value="MQY02892.1"/>
    <property type="molecule type" value="Genomic_DNA"/>
</dbReference>
<comment type="caution">
    <text evidence="3">The sequence shown here is derived from an EMBL/GenBank/DDBJ whole genome shotgun (WGS) entry which is preliminary data.</text>
</comment>
<proteinExistence type="predicted"/>
<keyword evidence="2" id="KW-0472">Membrane</keyword>
<dbReference type="Proteomes" id="UP000487268">
    <property type="component" value="Unassembled WGS sequence"/>
</dbReference>
<feature type="transmembrane region" description="Helical" evidence="2">
    <location>
        <begin position="85"/>
        <end position="107"/>
    </location>
</feature>
<feature type="transmembrane region" description="Helical" evidence="2">
    <location>
        <begin position="382"/>
        <end position="402"/>
    </location>
</feature>
<name>A0A7K0BPT8_9ACTN</name>
<dbReference type="AlphaFoldDB" id="A0A7K0BPT8"/>
<feature type="transmembrane region" description="Helical" evidence="2">
    <location>
        <begin position="342"/>
        <end position="362"/>
    </location>
</feature>
<keyword evidence="2" id="KW-0812">Transmembrane</keyword>
<evidence type="ECO:0000256" key="2">
    <source>
        <dbReference type="SAM" id="Phobius"/>
    </source>
</evidence>
<feature type="transmembrane region" description="Helical" evidence="2">
    <location>
        <begin position="209"/>
        <end position="227"/>
    </location>
</feature>
<feature type="transmembrane region" description="Helical" evidence="2">
    <location>
        <begin position="589"/>
        <end position="605"/>
    </location>
</feature>
<feature type="transmembrane region" description="Helical" evidence="2">
    <location>
        <begin position="36"/>
        <end position="52"/>
    </location>
</feature>
<feature type="transmembrane region" description="Helical" evidence="2">
    <location>
        <begin position="561"/>
        <end position="583"/>
    </location>
</feature>
<sequence>MINVRPSLDGAHPGGTGPPAARHTPGTIEWLIFRRVVYYGAALVLMTVLSLLRDLVVAQLALVPLLLTVPGLLLLNALRVPGTAVALFPLYVPACSLVVLMGSGLAVDLIGGQLGVEHPLYPAPMLIGLQAVCLILLLAGTTAPLSTAIPRPALPSARWLALAMLLPLLAAAGALRLNHGHGPVLAVAVLAACGVVVAWAALAAGRLDVTRISLLLFAVSLAMMWAYSLRSDLVYGFDISTEYAVATQTVRAGVWQMHPHPDAYGAMLSITVLPAQLHALTGIDIAMIFKLAYPATFAMFVVGIFNIAGRFLPPRWATLTAAYVLVQGGVSQQLPALARQEIALLFFLALCAALLEISMPRVPRLVLVALFGPALVVAHYSSAYFALMMLFGAVVIQILLGLLRRTAAIRWTVAMALATGVASAALWYGPITQSASNLGQLRTALSSDGLQLLPHDKGKGIIAAYLSGGEGATISAAEYDKQVRELYAGRKYVSPPPGATDPRNALRDRSLPKEESLLPPVSALLDLAVLVFAQLGNLLALVAATLMAFQRRSPGLTRQVGLLALPALGALVLFRLSGTLAITYNQGRAQIQALTLVSVALFWMLHQVAPRLGRAARTVPAPRLDLLVWGAVATAVLTIFLKTSGLSTLALGGTPGTQLAARGEDYERFYEHDAELAAAHWLGLRIAGTDDMVYSDRYGQIRLYTQIGAGRPGMMTDLAPAALNREAWIYATRVNVVQGRARSSVNGSLATYAFPAAFIRDNYDLVYTNGASEVYHR</sequence>
<feature type="transmembrane region" description="Helical" evidence="2">
    <location>
        <begin position="626"/>
        <end position="651"/>
    </location>
</feature>
<evidence type="ECO:0008006" key="5">
    <source>
        <dbReference type="Google" id="ProtNLM"/>
    </source>
</evidence>
<reference evidence="3 4" key="1">
    <citation type="submission" date="2019-10" db="EMBL/GenBank/DDBJ databases">
        <title>Actinomadura rubteroloni sp. nov. and Actinomadura macrotermitis sp. nov., isolated from the gut of fungus growing-termite Macrotermes natalensis.</title>
        <authorList>
            <person name="Benndorf R."/>
            <person name="Martin K."/>
            <person name="Kuefner M."/>
            <person name="De Beer W."/>
            <person name="Kaster A.-K."/>
            <person name="Vollmers J."/>
            <person name="Poulsen M."/>
            <person name="Beemelmanns C."/>
        </authorList>
    </citation>
    <scope>NUCLEOTIDE SEQUENCE [LARGE SCALE GENOMIC DNA]</scope>
    <source>
        <strain evidence="3 4">RB68</strain>
    </source>
</reference>
<evidence type="ECO:0000256" key="1">
    <source>
        <dbReference type="SAM" id="MobiDB-lite"/>
    </source>
</evidence>
<organism evidence="3 4">
    <name type="scientific">Actinomadura macrotermitis</name>
    <dbReference type="NCBI Taxonomy" id="2585200"/>
    <lineage>
        <taxon>Bacteria</taxon>
        <taxon>Bacillati</taxon>
        <taxon>Actinomycetota</taxon>
        <taxon>Actinomycetes</taxon>
        <taxon>Streptosporangiales</taxon>
        <taxon>Thermomonosporaceae</taxon>
        <taxon>Actinomadura</taxon>
    </lineage>
</organism>
<feature type="transmembrane region" description="Helical" evidence="2">
    <location>
        <begin position="58"/>
        <end position="78"/>
    </location>
</feature>
<evidence type="ECO:0000313" key="3">
    <source>
        <dbReference type="EMBL" id="MQY02892.1"/>
    </source>
</evidence>
<feature type="transmembrane region" description="Helical" evidence="2">
    <location>
        <begin position="409"/>
        <end position="428"/>
    </location>
</feature>
<feature type="region of interest" description="Disordered" evidence="1">
    <location>
        <begin position="1"/>
        <end position="21"/>
    </location>
</feature>
<accession>A0A7K0BPT8</accession>
<dbReference type="RefSeq" id="WP_153530962.1">
    <property type="nucleotide sequence ID" value="NZ_WEGH01000001.1"/>
</dbReference>
<feature type="transmembrane region" description="Helical" evidence="2">
    <location>
        <begin position="288"/>
        <end position="308"/>
    </location>
</feature>
<keyword evidence="2" id="KW-1133">Transmembrane helix</keyword>
<feature type="transmembrane region" description="Helical" evidence="2">
    <location>
        <begin position="127"/>
        <end position="147"/>
    </location>
</feature>
<feature type="transmembrane region" description="Helical" evidence="2">
    <location>
        <begin position="159"/>
        <end position="177"/>
    </location>
</feature>
<protein>
    <recommendedName>
        <fullName evidence="5">DUF2206 domain-containing protein</fullName>
    </recommendedName>
</protein>